<evidence type="ECO:0000313" key="7">
    <source>
        <dbReference type="Proteomes" id="UP000187172"/>
    </source>
</evidence>
<protein>
    <recommendedName>
        <fullName evidence="5">Metallo-beta-lactamase domain-containing protein</fullName>
    </recommendedName>
</protein>
<sequence>MKMTTVQQVTQVAFMPRLFPVNVYLVEEEDGLTLIDTGMPFSIKGIQQAAARLGKPIVRIVLTHAHGDHIGAFDLLKAALPQVTTYISRRDSRLLAGSKELEPGEPQEQVRGDIPAPGKVTTKPDVLLEDGDRIGSLLAVASPGHTPGHMAFYDTRSGVLIAGDAFQTRAALAVSGHMQPLFPFPAMATWSKATSIASAKRLAGLNPTWLAVGHGKMIPQPTDKMAVAISRAEEALKKGAV</sequence>
<dbReference type="InterPro" id="IPR050855">
    <property type="entry name" value="NDM-1-like"/>
</dbReference>
<dbReference type="Proteomes" id="UP000187172">
    <property type="component" value="Unassembled WGS sequence"/>
</dbReference>
<name>A0A1R1ELE0_9BACL</name>
<evidence type="ECO:0000256" key="3">
    <source>
        <dbReference type="ARBA" id="ARBA00048505"/>
    </source>
</evidence>
<dbReference type="STRING" id="297318.BK138_21280"/>
<dbReference type="SMART" id="SM00849">
    <property type="entry name" value="Lactamase_B"/>
    <property type="match status" value="1"/>
</dbReference>
<organism evidence="6 7">
    <name type="scientific">Paenibacillus rhizosphaerae</name>
    <dbReference type="NCBI Taxonomy" id="297318"/>
    <lineage>
        <taxon>Bacteria</taxon>
        <taxon>Bacillati</taxon>
        <taxon>Bacillota</taxon>
        <taxon>Bacilli</taxon>
        <taxon>Bacillales</taxon>
        <taxon>Paenibacillaceae</taxon>
        <taxon>Paenibacillus</taxon>
    </lineage>
</organism>
<gene>
    <name evidence="6" type="ORF">BK138_21280</name>
</gene>
<feature type="domain" description="Metallo-beta-lactamase" evidence="5">
    <location>
        <begin position="20"/>
        <end position="214"/>
    </location>
</feature>
<evidence type="ECO:0000256" key="2">
    <source>
        <dbReference type="ARBA" id="ARBA00034301"/>
    </source>
</evidence>
<dbReference type="AlphaFoldDB" id="A0A1R1ELE0"/>
<feature type="region of interest" description="Disordered" evidence="4">
    <location>
        <begin position="97"/>
        <end position="121"/>
    </location>
</feature>
<evidence type="ECO:0000256" key="1">
    <source>
        <dbReference type="ARBA" id="ARBA00034221"/>
    </source>
</evidence>
<dbReference type="EMBL" id="MRTP01000006">
    <property type="protein sequence ID" value="OMF52618.1"/>
    <property type="molecule type" value="Genomic_DNA"/>
</dbReference>
<dbReference type="CDD" id="cd07721">
    <property type="entry name" value="yflN-like_MBL-fold"/>
    <property type="match status" value="1"/>
</dbReference>
<comment type="function">
    <text evidence="2">Counteracts the endogenous Pycsar antiviral defense system. Phosphodiesterase that enables metal-dependent hydrolysis of host cyclic nucleotide Pycsar defense signals such as cCMP and cUMP.</text>
</comment>
<proteinExistence type="predicted"/>
<dbReference type="SUPFAM" id="SSF56281">
    <property type="entry name" value="Metallo-hydrolase/oxidoreductase"/>
    <property type="match status" value="1"/>
</dbReference>
<dbReference type="InterPro" id="IPR036866">
    <property type="entry name" value="RibonucZ/Hydroxyglut_hydro"/>
</dbReference>
<dbReference type="RefSeq" id="WP_076172791.1">
    <property type="nucleotide sequence ID" value="NZ_MRTP01000006.1"/>
</dbReference>
<dbReference type="Gene3D" id="3.60.15.10">
    <property type="entry name" value="Ribonuclease Z/Hydroxyacylglutathione hydrolase-like"/>
    <property type="match status" value="1"/>
</dbReference>
<dbReference type="InterPro" id="IPR001279">
    <property type="entry name" value="Metallo-B-lactamas"/>
</dbReference>
<comment type="catalytic activity">
    <reaction evidence="3">
        <text>3',5'-cyclic UMP + H2O = UMP + H(+)</text>
        <dbReference type="Rhea" id="RHEA:70575"/>
        <dbReference type="ChEBI" id="CHEBI:15377"/>
        <dbReference type="ChEBI" id="CHEBI:15378"/>
        <dbReference type="ChEBI" id="CHEBI:57865"/>
        <dbReference type="ChEBI" id="CHEBI:184387"/>
    </reaction>
    <physiologicalReaction direction="left-to-right" evidence="3">
        <dbReference type="Rhea" id="RHEA:70576"/>
    </physiologicalReaction>
</comment>
<evidence type="ECO:0000259" key="5">
    <source>
        <dbReference type="SMART" id="SM00849"/>
    </source>
</evidence>
<comment type="caution">
    <text evidence="6">The sequence shown here is derived from an EMBL/GenBank/DDBJ whole genome shotgun (WGS) entry which is preliminary data.</text>
</comment>
<reference evidence="6 7" key="1">
    <citation type="submission" date="2016-11" db="EMBL/GenBank/DDBJ databases">
        <title>Paenibacillus species isolates.</title>
        <authorList>
            <person name="Beno S.M."/>
        </authorList>
    </citation>
    <scope>NUCLEOTIDE SEQUENCE [LARGE SCALE GENOMIC DNA]</scope>
    <source>
        <strain evidence="6 7">FSL R5-0378</strain>
    </source>
</reference>
<accession>A0A1R1ELE0</accession>
<keyword evidence="7" id="KW-1185">Reference proteome</keyword>
<dbReference type="PANTHER" id="PTHR42951">
    <property type="entry name" value="METALLO-BETA-LACTAMASE DOMAIN-CONTAINING"/>
    <property type="match status" value="1"/>
</dbReference>
<dbReference type="PANTHER" id="PTHR42951:SF9">
    <property type="entry name" value="METAL-DEPENDENT HYDROLASE"/>
    <property type="match status" value="1"/>
</dbReference>
<dbReference type="Pfam" id="PF00753">
    <property type="entry name" value="Lactamase_B"/>
    <property type="match status" value="1"/>
</dbReference>
<evidence type="ECO:0000313" key="6">
    <source>
        <dbReference type="EMBL" id="OMF52618.1"/>
    </source>
</evidence>
<evidence type="ECO:0000256" key="4">
    <source>
        <dbReference type="SAM" id="MobiDB-lite"/>
    </source>
</evidence>
<comment type="catalytic activity">
    <reaction evidence="1">
        <text>3',5'-cyclic CMP + H2O = CMP + H(+)</text>
        <dbReference type="Rhea" id="RHEA:72675"/>
        <dbReference type="ChEBI" id="CHEBI:15377"/>
        <dbReference type="ChEBI" id="CHEBI:15378"/>
        <dbReference type="ChEBI" id="CHEBI:58003"/>
        <dbReference type="ChEBI" id="CHEBI:60377"/>
    </reaction>
    <physiologicalReaction direction="left-to-right" evidence="1">
        <dbReference type="Rhea" id="RHEA:72676"/>
    </physiologicalReaction>
</comment>